<dbReference type="InterPro" id="IPR036388">
    <property type="entry name" value="WH-like_DNA-bd_sf"/>
</dbReference>
<gene>
    <name evidence="10" type="ORF">RGQ29_016603</name>
</gene>
<evidence type="ECO:0000256" key="1">
    <source>
        <dbReference type="ARBA" id="ARBA00022614"/>
    </source>
</evidence>
<dbReference type="Gene3D" id="3.40.50.300">
    <property type="entry name" value="P-loop containing nucleotide triphosphate hydrolases"/>
    <property type="match status" value="1"/>
</dbReference>
<dbReference type="SUPFAM" id="SSF52540">
    <property type="entry name" value="P-loop containing nucleoside triphosphate hydrolases"/>
    <property type="match status" value="1"/>
</dbReference>
<feature type="domain" description="R13L1/DRL21-like LRR repeat region" evidence="9">
    <location>
        <begin position="690"/>
        <end position="815"/>
    </location>
</feature>
<evidence type="ECO:0000256" key="5">
    <source>
        <dbReference type="ARBA" id="ARBA00022840"/>
    </source>
</evidence>
<dbReference type="FunFam" id="1.10.10.10:FF:000322">
    <property type="entry name" value="Probable disease resistance protein At1g63360"/>
    <property type="match status" value="1"/>
</dbReference>
<dbReference type="InterPro" id="IPR027417">
    <property type="entry name" value="P-loop_NTPase"/>
</dbReference>
<dbReference type="PRINTS" id="PR00364">
    <property type="entry name" value="DISEASERSIST"/>
</dbReference>
<comment type="caution">
    <text evidence="10">The sequence shown here is derived from an EMBL/GenBank/DDBJ whole genome shotgun (WGS) entry which is preliminary data.</text>
</comment>
<dbReference type="InterPro" id="IPR042197">
    <property type="entry name" value="Apaf_helical"/>
</dbReference>
<dbReference type="Gene3D" id="1.20.5.4130">
    <property type="match status" value="1"/>
</dbReference>
<dbReference type="GO" id="GO:0043531">
    <property type="term" value="F:ADP binding"/>
    <property type="evidence" value="ECO:0007669"/>
    <property type="project" value="InterPro"/>
</dbReference>
<dbReference type="InterPro" id="IPR002182">
    <property type="entry name" value="NB-ARC"/>
</dbReference>
<evidence type="ECO:0000259" key="8">
    <source>
        <dbReference type="Pfam" id="PF23559"/>
    </source>
</evidence>
<keyword evidence="4" id="KW-0611">Plant defense</keyword>
<dbReference type="Gene3D" id="1.10.8.430">
    <property type="entry name" value="Helical domain of apoptotic protease-activating factors"/>
    <property type="match status" value="1"/>
</dbReference>
<evidence type="ECO:0000259" key="9">
    <source>
        <dbReference type="Pfam" id="PF25019"/>
    </source>
</evidence>
<evidence type="ECO:0000313" key="10">
    <source>
        <dbReference type="EMBL" id="KAK4592160.1"/>
    </source>
</evidence>
<dbReference type="Pfam" id="PF25019">
    <property type="entry name" value="LRR_R13L1-DRL21"/>
    <property type="match status" value="1"/>
</dbReference>
<dbReference type="InterPro" id="IPR056789">
    <property type="entry name" value="LRR_R13L1-DRL21"/>
</dbReference>
<dbReference type="PANTHER" id="PTHR36766">
    <property type="entry name" value="PLANT BROAD-SPECTRUM MILDEW RESISTANCE PROTEIN RPW8"/>
    <property type="match status" value="1"/>
</dbReference>
<evidence type="ECO:0000313" key="11">
    <source>
        <dbReference type="Proteomes" id="UP001324115"/>
    </source>
</evidence>
<keyword evidence="2" id="KW-0677">Repeat</keyword>
<dbReference type="Pfam" id="PF00931">
    <property type="entry name" value="NB-ARC"/>
    <property type="match status" value="1"/>
</dbReference>
<dbReference type="Gene3D" id="1.10.10.10">
    <property type="entry name" value="Winged helix-like DNA-binding domain superfamily/Winged helix DNA-binding domain"/>
    <property type="match status" value="1"/>
</dbReference>
<feature type="domain" description="Disease resistance protein winged helix" evidence="8">
    <location>
        <begin position="428"/>
        <end position="496"/>
    </location>
</feature>
<feature type="domain" description="Disease resistance N-terminal" evidence="7">
    <location>
        <begin position="15"/>
        <end position="103"/>
    </location>
</feature>
<dbReference type="Gene3D" id="3.80.10.10">
    <property type="entry name" value="Ribonuclease Inhibitor"/>
    <property type="match status" value="2"/>
</dbReference>
<dbReference type="SUPFAM" id="SSF52058">
    <property type="entry name" value="L domain-like"/>
    <property type="match status" value="2"/>
</dbReference>
<dbReference type="EMBL" id="JAXUIC010000004">
    <property type="protein sequence ID" value="KAK4592160.1"/>
    <property type="molecule type" value="Genomic_DNA"/>
</dbReference>
<dbReference type="InterPro" id="IPR058922">
    <property type="entry name" value="WHD_DRP"/>
</dbReference>
<dbReference type="Pfam" id="PF23559">
    <property type="entry name" value="WHD_DRP"/>
    <property type="match status" value="1"/>
</dbReference>
<dbReference type="GO" id="GO:0005524">
    <property type="term" value="F:ATP binding"/>
    <property type="evidence" value="ECO:0007669"/>
    <property type="project" value="UniProtKB-KW"/>
</dbReference>
<organism evidence="10 11">
    <name type="scientific">Quercus rubra</name>
    <name type="common">Northern red oak</name>
    <name type="synonym">Quercus borealis</name>
    <dbReference type="NCBI Taxonomy" id="3512"/>
    <lineage>
        <taxon>Eukaryota</taxon>
        <taxon>Viridiplantae</taxon>
        <taxon>Streptophyta</taxon>
        <taxon>Embryophyta</taxon>
        <taxon>Tracheophyta</taxon>
        <taxon>Spermatophyta</taxon>
        <taxon>Magnoliopsida</taxon>
        <taxon>eudicotyledons</taxon>
        <taxon>Gunneridae</taxon>
        <taxon>Pentapetalae</taxon>
        <taxon>rosids</taxon>
        <taxon>fabids</taxon>
        <taxon>Fagales</taxon>
        <taxon>Fagaceae</taxon>
        <taxon>Quercus</taxon>
    </lineage>
</organism>
<dbReference type="Pfam" id="PF18052">
    <property type="entry name" value="Rx_N"/>
    <property type="match status" value="1"/>
</dbReference>
<keyword evidence="1" id="KW-0433">Leucine-rich repeat</keyword>
<dbReference type="FunFam" id="3.40.50.300:FF:001091">
    <property type="entry name" value="Probable disease resistance protein At1g61300"/>
    <property type="match status" value="1"/>
</dbReference>
<name>A0AAN7FKQ7_QUERU</name>
<dbReference type="InterPro" id="IPR041118">
    <property type="entry name" value="Rx_N"/>
</dbReference>
<evidence type="ECO:0000256" key="2">
    <source>
        <dbReference type="ARBA" id="ARBA00022737"/>
    </source>
</evidence>
<feature type="domain" description="NB-ARC" evidence="6">
    <location>
        <begin position="173"/>
        <end position="344"/>
    </location>
</feature>
<evidence type="ECO:0000259" key="7">
    <source>
        <dbReference type="Pfam" id="PF18052"/>
    </source>
</evidence>
<evidence type="ECO:0008006" key="12">
    <source>
        <dbReference type="Google" id="ProtNLM"/>
    </source>
</evidence>
<reference evidence="10 11" key="1">
    <citation type="journal article" date="2023" name="G3 (Bethesda)">
        <title>A haplotype-resolved chromosome-scale genome for Quercus rubra L. provides insights into the genetics of adaptive traits for red oak species.</title>
        <authorList>
            <person name="Kapoor B."/>
            <person name="Jenkins J."/>
            <person name="Schmutz J."/>
            <person name="Zhebentyayeva T."/>
            <person name="Kuelheim C."/>
            <person name="Coggeshall M."/>
            <person name="Heim C."/>
            <person name="Lasky J.R."/>
            <person name="Leites L."/>
            <person name="Islam-Faridi N."/>
            <person name="Romero-Severson J."/>
            <person name="DeLeo V.L."/>
            <person name="Lucas S.M."/>
            <person name="Lazic D."/>
            <person name="Gailing O."/>
            <person name="Carlson J."/>
            <person name="Staton M."/>
        </authorList>
    </citation>
    <scope>NUCLEOTIDE SEQUENCE [LARGE SCALE GENOMIC DNA]</scope>
    <source>
        <strain evidence="10">Pseudo-F2</strain>
    </source>
</reference>
<keyword evidence="11" id="KW-1185">Reference proteome</keyword>
<keyword evidence="3" id="KW-0547">Nucleotide-binding</keyword>
<dbReference type="GO" id="GO:0006952">
    <property type="term" value="P:defense response"/>
    <property type="evidence" value="ECO:0007669"/>
    <property type="project" value="UniProtKB-KW"/>
</dbReference>
<dbReference type="PANTHER" id="PTHR36766:SF51">
    <property type="entry name" value="DISEASE RESISTANCE RPP13-LIKE PROTEIN 1"/>
    <property type="match status" value="1"/>
</dbReference>
<proteinExistence type="predicted"/>
<dbReference type="AlphaFoldDB" id="A0AAN7FKQ7"/>
<protein>
    <recommendedName>
        <fullName evidence="12">CC-NBS-LRR protein</fullName>
    </recommendedName>
</protein>
<keyword evidence="5" id="KW-0067">ATP-binding</keyword>
<dbReference type="GO" id="GO:0051707">
    <property type="term" value="P:response to other organism"/>
    <property type="evidence" value="ECO:0007669"/>
    <property type="project" value="UniProtKB-ARBA"/>
</dbReference>
<dbReference type="Proteomes" id="UP001324115">
    <property type="component" value="Unassembled WGS sequence"/>
</dbReference>
<accession>A0AAN7FKQ7</accession>
<sequence length="1176" mass="134088">MAGVFLGQALATSIIQVTLDRLASPEVIDYFKGRKLNDELLQKLKVMLLSAKSVLIDAEEKQFTNSAVKKWLDELKDAVYVADDLMDEIATEALRSKPEAEFQTCTCKVWHFHSTSFDKKIKSKLENVLGILQIVIEQKNVHNLKEVDGGLPLPPRQLTTSCPEEYGVYGRDNDKEEIFKKLQLVNANGDEICVVPIVGMSGVGKTTLARLVYNDNRVKENFDLKAWVCVSDTFDGFRIAKTILEEVTLSNCDISSLNLLQIRIRESLKGKKFLLVLDDVWNEEYIAWDDLVKMFRCGAREIKIIITTRSEKVASIVHSISIHHLEQLSEEDCWLLFAKHAFKNGESSDSDIELIGRKIVCKCKGLPLAAKALGGMLQSKQDLRGWNQILESDIWDLPGGESSILPALRLSYNYLPSHLKRCFTYCSIFPKDYEFSKEELVLLWMAEDLLLKPEGNESMEEIGEQYFDELLSRSFFQRSNNNELRFIMHDLFNDLAKFISREFCFRLDSDNLCEITKKMRHLSYFRTEFDVPKKFELFYKAKNLRTFIGLELPSASNFRYNFISMMEINDLLCTFKSLRALSLSLYIFITVLPDSVGNLKHLRYLNLNRTRIKGLPDSLCSLYNLQTLLLRNCHCLVELPINMGRLVNLRHLDIRGTCLKGMPIHMDKLRSLQNLSAFYVGKEKDSGASIKELGELPHLSGSLCISNLENVYLTRDAGEVNLKDKKGLSELELEWGRIHKNYDSEHERDVLEQLSPHTNLKSLSIISYRGTEYPNWLGACSFSNMVSLKLDDCKYCSSLPPLGQLPALKELSIEGLHGVSRVCSRFYGNGFCATNKPFKSLEKLTFKRMLEWKEWFTYEGENEGGVFPNLRDLRIIECPKLTGDLPNLLPYLSVLKIIDCPQLDASLPRPSALRKLVLTSCDKVELKKLSPKLQSLTVGGCHATLPEGGLPTTLKTLRSNGQSLLCLTSLTKLTIWDCPDFKCFPSGGLRAPNLTQISISYCEKLELLPEGMHACLPSLLHLRLRNCPKLESFPEGGLPSNLQILQIQWCDKLFPNRMNWGLQSLHSLREFNIWYYGSEVDSFPEEALLPPSLIHLNISFKHLKSLNGRGFQHLTSLKELQIGSSDMLQCLPEEGFPTSLSILDIRDCTLLKKQYRRMKGKEWHKISRIPIIRIDD</sequence>
<evidence type="ECO:0000256" key="4">
    <source>
        <dbReference type="ARBA" id="ARBA00022821"/>
    </source>
</evidence>
<dbReference type="InterPro" id="IPR032675">
    <property type="entry name" value="LRR_dom_sf"/>
</dbReference>
<evidence type="ECO:0000259" key="6">
    <source>
        <dbReference type="Pfam" id="PF00931"/>
    </source>
</evidence>
<evidence type="ECO:0000256" key="3">
    <source>
        <dbReference type="ARBA" id="ARBA00022741"/>
    </source>
</evidence>